<dbReference type="PROSITE" id="PS50850">
    <property type="entry name" value="MFS"/>
    <property type="match status" value="1"/>
</dbReference>
<dbReference type="InterPro" id="IPR020846">
    <property type="entry name" value="MFS_dom"/>
</dbReference>
<organism evidence="10 11">
    <name type="scientific">Ceratopteris richardii</name>
    <name type="common">Triangle waterfern</name>
    <dbReference type="NCBI Taxonomy" id="49495"/>
    <lineage>
        <taxon>Eukaryota</taxon>
        <taxon>Viridiplantae</taxon>
        <taxon>Streptophyta</taxon>
        <taxon>Embryophyta</taxon>
        <taxon>Tracheophyta</taxon>
        <taxon>Polypodiopsida</taxon>
        <taxon>Polypodiidae</taxon>
        <taxon>Polypodiales</taxon>
        <taxon>Pteridineae</taxon>
        <taxon>Pteridaceae</taxon>
        <taxon>Parkerioideae</taxon>
        <taxon>Ceratopteris</taxon>
    </lineage>
</organism>
<name>A0A8T2VQP2_CERRI</name>
<evidence type="ECO:0000313" key="11">
    <source>
        <dbReference type="Proteomes" id="UP000825935"/>
    </source>
</evidence>
<feature type="transmembrane region" description="Helical" evidence="8">
    <location>
        <begin position="421"/>
        <end position="444"/>
    </location>
</feature>
<dbReference type="InterPro" id="IPR036259">
    <property type="entry name" value="MFS_trans_sf"/>
</dbReference>
<dbReference type="PRINTS" id="PR00171">
    <property type="entry name" value="SUGRTRNSPORT"/>
</dbReference>
<dbReference type="Proteomes" id="UP000825935">
    <property type="component" value="Chromosome 1"/>
</dbReference>
<dbReference type="PANTHER" id="PTHR48020">
    <property type="entry name" value="PROTON MYO-INOSITOL COTRANSPORTER"/>
    <property type="match status" value="1"/>
</dbReference>
<reference evidence="10" key="1">
    <citation type="submission" date="2021-08" db="EMBL/GenBank/DDBJ databases">
        <title>WGS assembly of Ceratopteris richardii.</title>
        <authorList>
            <person name="Marchant D.B."/>
            <person name="Chen G."/>
            <person name="Jenkins J."/>
            <person name="Shu S."/>
            <person name="Leebens-Mack J."/>
            <person name="Grimwood J."/>
            <person name="Schmutz J."/>
            <person name="Soltis P."/>
            <person name="Soltis D."/>
            <person name="Chen Z.-H."/>
        </authorList>
    </citation>
    <scope>NUCLEOTIDE SEQUENCE</scope>
    <source>
        <strain evidence="10">Whitten #5841</strain>
        <tissue evidence="10">Leaf</tissue>
    </source>
</reference>
<dbReference type="GO" id="GO:0016020">
    <property type="term" value="C:membrane"/>
    <property type="evidence" value="ECO:0007669"/>
    <property type="project" value="UniProtKB-SubCell"/>
</dbReference>
<evidence type="ECO:0000259" key="9">
    <source>
        <dbReference type="PROSITE" id="PS50850"/>
    </source>
</evidence>
<dbReference type="OMA" id="TNAIQYF"/>
<feature type="transmembrane region" description="Helical" evidence="8">
    <location>
        <begin position="191"/>
        <end position="211"/>
    </location>
</feature>
<dbReference type="FunFam" id="1.20.1250.20:FF:000073">
    <property type="entry name" value="MFS myo-inositol transporter, putative"/>
    <property type="match status" value="1"/>
</dbReference>
<dbReference type="CDD" id="cd17360">
    <property type="entry name" value="MFS_HMIT_like"/>
    <property type="match status" value="1"/>
</dbReference>
<evidence type="ECO:0000256" key="1">
    <source>
        <dbReference type="ARBA" id="ARBA00004141"/>
    </source>
</evidence>
<feature type="transmembrane region" description="Helical" evidence="8">
    <location>
        <begin position="291"/>
        <end position="311"/>
    </location>
</feature>
<evidence type="ECO:0000313" key="10">
    <source>
        <dbReference type="EMBL" id="KAH7447976.1"/>
    </source>
</evidence>
<dbReference type="Pfam" id="PF00083">
    <property type="entry name" value="Sugar_tr"/>
    <property type="match status" value="1"/>
</dbReference>
<feature type="domain" description="Major facilitator superfamily (MFS) profile" evidence="9">
    <location>
        <begin position="33"/>
        <end position="476"/>
    </location>
</feature>
<sequence length="518" mass="55700">MEMATSSEGGGSGFQKVRDLIAVLRENSYLLKLTCSAGLGGLLFGYDTGVISGALLYIKKDFPAVDHDTVLQETIVSMAVAGAMVGAALGGVCSDRFGRKKAIIGADVLFLVGAVVMAAAVAPWMLIIGRVLVGIGVGIASIASPLYIAEASPSKYRGALVSFNVFFITGGQFLSYAVNAGLTQVPGTWRWMLGVAGAPALLQFILMVALLPESPRWLYRRSYVEKADQILRRIYPENQLKREIEELRNAVESERAEADANQGYEGGSCMRTLKRVTDVTNELLLTKELRLALTAGIGLQIFQQFSGINTVMYYSPTIVQMAGFGSNSTAVFLSMGIAALNAVGTLLGMYLIERLGRRSLAMSSLTGVLFSLVVLSAAFFKHVGWAAVMGLGLYIIAFSPGMGPVPWAVNSEIYPLKYRGLCGGIAATACWTSNLVVSMTFLSLTKAVGASYTFVVFIGIVLLALLFVFTYVPETKGMSFEEVENMWRRRAGKEPLPNSAAEPAMVKKVDLENGSRFH</sequence>
<accession>A0A8T2VQP2</accession>
<dbReference type="PROSITE" id="PS00216">
    <property type="entry name" value="SUGAR_TRANSPORT_1"/>
    <property type="match status" value="2"/>
</dbReference>
<dbReference type="InterPro" id="IPR005829">
    <property type="entry name" value="Sugar_transporter_CS"/>
</dbReference>
<evidence type="ECO:0000256" key="6">
    <source>
        <dbReference type="ARBA" id="ARBA00023136"/>
    </source>
</evidence>
<dbReference type="GO" id="GO:0015798">
    <property type="term" value="P:myo-inositol transport"/>
    <property type="evidence" value="ECO:0007669"/>
    <property type="project" value="UniProtKB-ARBA"/>
</dbReference>
<proteinExistence type="inferred from homology"/>
<dbReference type="OrthoDB" id="6339427at2759"/>
<dbReference type="NCBIfam" id="TIGR00879">
    <property type="entry name" value="SP"/>
    <property type="match status" value="1"/>
</dbReference>
<keyword evidence="4 8" id="KW-0812">Transmembrane</keyword>
<dbReference type="PANTHER" id="PTHR48020:SF12">
    <property type="entry name" value="PROTON MYO-INOSITOL COTRANSPORTER"/>
    <property type="match status" value="1"/>
</dbReference>
<dbReference type="InterPro" id="IPR003663">
    <property type="entry name" value="Sugar/inositol_transpt"/>
</dbReference>
<dbReference type="PROSITE" id="PS00217">
    <property type="entry name" value="SUGAR_TRANSPORT_2"/>
    <property type="match status" value="1"/>
</dbReference>
<dbReference type="GO" id="GO:0022857">
    <property type="term" value="F:transmembrane transporter activity"/>
    <property type="evidence" value="ECO:0007669"/>
    <property type="project" value="InterPro"/>
</dbReference>
<dbReference type="SUPFAM" id="SSF103473">
    <property type="entry name" value="MFS general substrate transporter"/>
    <property type="match status" value="1"/>
</dbReference>
<comment type="similarity">
    <text evidence="2 7">Belongs to the major facilitator superfamily. Sugar transporter (TC 2.A.1.1) family.</text>
</comment>
<protein>
    <recommendedName>
        <fullName evidence="9">Major facilitator superfamily (MFS) profile domain-containing protein</fullName>
    </recommendedName>
</protein>
<feature type="transmembrane region" description="Helical" evidence="8">
    <location>
        <begin position="127"/>
        <end position="148"/>
    </location>
</feature>
<feature type="transmembrane region" description="Helical" evidence="8">
    <location>
        <begin position="331"/>
        <end position="352"/>
    </location>
</feature>
<feature type="transmembrane region" description="Helical" evidence="8">
    <location>
        <begin position="33"/>
        <end position="58"/>
    </location>
</feature>
<comment type="caution">
    <text evidence="10">The sequence shown here is derived from an EMBL/GenBank/DDBJ whole genome shotgun (WGS) entry which is preliminary data.</text>
</comment>
<keyword evidence="5 8" id="KW-1133">Transmembrane helix</keyword>
<feature type="transmembrane region" description="Helical" evidence="8">
    <location>
        <begin position="359"/>
        <end position="380"/>
    </location>
</feature>
<dbReference type="GO" id="GO:0015791">
    <property type="term" value="P:polyol transmembrane transport"/>
    <property type="evidence" value="ECO:0007669"/>
    <property type="project" value="UniProtKB-ARBA"/>
</dbReference>
<evidence type="ECO:0000256" key="2">
    <source>
        <dbReference type="ARBA" id="ARBA00010992"/>
    </source>
</evidence>
<feature type="transmembrane region" description="Helical" evidence="8">
    <location>
        <begin position="450"/>
        <end position="472"/>
    </location>
</feature>
<evidence type="ECO:0000256" key="4">
    <source>
        <dbReference type="ARBA" id="ARBA00022692"/>
    </source>
</evidence>
<evidence type="ECO:0000256" key="8">
    <source>
        <dbReference type="SAM" id="Phobius"/>
    </source>
</evidence>
<evidence type="ECO:0000256" key="3">
    <source>
        <dbReference type="ARBA" id="ARBA00022448"/>
    </source>
</evidence>
<feature type="transmembrane region" description="Helical" evidence="8">
    <location>
        <begin position="70"/>
        <end position="90"/>
    </location>
</feature>
<dbReference type="AlphaFoldDB" id="A0A8T2VQP2"/>
<evidence type="ECO:0000256" key="7">
    <source>
        <dbReference type="RuleBase" id="RU003346"/>
    </source>
</evidence>
<dbReference type="InterPro" id="IPR005828">
    <property type="entry name" value="MFS_sugar_transport-like"/>
</dbReference>
<feature type="transmembrane region" description="Helical" evidence="8">
    <location>
        <begin position="386"/>
        <end position="409"/>
    </location>
</feature>
<evidence type="ECO:0000256" key="5">
    <source>
        <dbReference type="ARBA" id="ARBA00022989"/>
    </source>
</evidence>
<gene>
    <name evidence="10" type="ORF">KP509_01G130400</name>
</gene>
<comment type="subcellular location">
    <subcellularLocation>
        <location evidence="1">Membrane</location>
        <topology evidence="1">Multi-pass membrane protein</topology>
    </subcellularLocation>
</comment>
<dbReference type="InterPro" id="IPR050814">
    <property type="entry name" value="Myo-inositol_Transporter"/>
</dbReference>
<feature type="transmembrane region" description="Helical" evidence="8">
    <location>
        <begin position="160"/>
        <end position="179"/>
    </location>
</feature>
<keyword evidence="3 7" id="KW-0813">Transport</keyword>
<dbReference type="Gene3D" id="1.20.1250.20">
    <property type="entry name" value="MFS general substrate transporter like domains"/>
    <property type="match status" value="1"/>
</dbReference>
<dbReference type="EMBL" id="CM035406">
    <property type="protein sequence ID" value="KAH7447976.1"/>
    <property type="molecule type" value="Genomic_DNA"/>
</dbReference>
<feature type="transmembrane region" description="Helical" evidence="8">
    <location>
        <begin position="102"/>
        <end position="121"/>
    </location>
</feature>
<keyword evidence="6 8" id="KW-0472">Membrane</keyword>
<keyword evidence="11" id="KW-1185">Reference proteome</keyword>